<protein>
    <submittedName>
        <fullName evidence="1">Uncharacterized protein</fullName>
    </submittedName>
</protein>
<sequence>MTVAARVGSEVREALFAGLFDDAALFPPGNVPMPAAVVAHRARTRTRDAVLTGPFVCPDTRVAELGSVLAGAGADGAQGSDAFPISLVVPGGSGALAAALRAATSLPDVVVRAIELPAAPTPAGVDEALAAVRAAAIPEDVPVHLELAAAPERDAALHRLAGSGVRAKIRTGGTVAAAFPDEHGLATALTGCVQRGLAFKLTAGLHHAVRYTDPVTRFEHHGFLNVLLAVAAALAGGDIAGVGAVLADRDGAALAREARGLTPASARSVRAAFVSFGTCSISEPVADLITLGLLDRQVAG</sequence>
<evidence type="ECO:0000313" key="2">
    <source>
        <dbReference type="Proteomes" id="UP001597145"/>
    </source>
</evidence>
<keyword evidence="2" id="KW-1185">Reference proteome</keyword>
<dbReference type="EMBL" id="JBHUCP010000009">
    <property type="protein sequence ID" value="MFD1531017.1"/>
    <property type="molecule type" value="Genomic_DNA"/>
</dbReference>
<evidence type="ECO:0000313" key="1">
    <source>
        <dbReference type="EMBL" id="MFD1531017.1"/>
    </source>
</evidence>
<organism evidence="1 2">
    <name type="scientific">Pseudonocardia aurantiaca</name>
    <dbReference type="NCBI Taxonomy" id="75290"/>
    <lineage>
        <taxon>Bacteria</taxon>
        <taxon>Bacillati</taxon>
        <taxon>Actinomycetota</taxon>
        <taxon>Actinomycetes</taxon>
        <taxon>Pseudonocardiales</taxon>
        <taxon>Pseudonocardiaceae</taxon>
        <taxon>Pseudonocardia</taxon>
    </lineage>
</organism>
<proteinExistence type="predicted"/>
<name>A0ABW4FL30_9PSEU</name>
<reference evidence="2" key="1">
    <citation type="journal article" date="2019" name="Int. J. Syst. Evol. Microbiol.">
        <title>The Global Catalogue of Microorganisms (GCM) 10K type strain sequencing project: providing services to taxonomists for standard genome sequencing and annotation.</title>
        <authorList>
            <consortium name="The Broad Institute Genomics Platform"/>
            <consortium name="The Broad Institute Genome Sequencing Center for Infectious Disease"/>
            <person name="Wu L."/>
            <person name="Ma J."/>
        </authorList>
    </citation>
    <scope>NUCLEOTIDE SEQUENCE [LARGE SCALE GENOMIC DNA]</scope>
    <source>
        <strain evidence="2">JCM 12165</strain>
    </source>
</reference>
<dbReference type="Proteomes" id="UP001597145">
    <property type="component" value="Unassembled WGS sequence"/>
</dbReference>
<gene>
    <name evidence="1" type="ORF">ACFSCY_16370</name>
</gene>
<comment type="caution">
    <text evidence="1">The sequence shown here is derived from an EMBL/GenBank/DDBJ whole genome shotgun (WGS) entry which is preliminary data.</text>
</comment>
<accession>A0ABW4FL30</accession>
<dbReference type="RefSeq" id="WP_343971188.1">
    <property type="nucleotide sequence ID" value="NZ_BAAAJG010000002.1"/>
</dbReference>